<dbReference type="PANTHER" id="PTHR30055:SF146">
    <property type="entry name" value="HTH-TYPE TRANSCRIPTIONAL DUAL REGULATOR CECR"/>
    <property type="match status" value="1"/>
</dbReference>
<feature type="DNA-binding region" description="H-T-H motif" evidence="2">
    <location>
        <begin position="43"/>
        <end position="62"/>
    </location>
</feature>
<protein>
    <submittedName>
        <fullName evidence="4">TetR/AcrR family transcriptional regulator</fullName>
    </submittedName>
</protein>
<organism evidence="4 5">
    <name type="scientific">Rhizobium rhododendri</name>
    <dbReference type="NCBI Taxonomy" id="2506430"/>
    <lineage>
        <taxon>Bacteria</taxon>
        <taxon>Pseudomonadati</taxon>
        <taxon>Pseudomonadota</taxon>
        <taxon>Alphaproteobacteria</taxon>
        <taxon>Hyphomicrobiales</taxon>
        <taxon>Rhizobiaceae</taxon>
        <taxon>Rhizobium/Agrobacterium group</taxon>
        <taxon>Rhizobium</taxon>
    </lineage>
</organism>
<dbReference type="PROSITE" id="PS01081">
    <property type="entry name" value="HTH_TETR_1"/>
    <property type="match status" value="1"/>
</dbReference>
<reference evidence="4 5" key="2">
    <citation type="journal article" date="2023" name="MicrobiologyOpen">
        <title>Genomics of the tumorigenes clade of the family Rhizobiaceae and description of Rhizobium rhododendri sp. nov.</title>
        <authorList>
            <person name="Kuzmanovic N."/>
            <person name="diCenzo G.C."/>
            <person name="Bunk B."/>
            <person name="Sproeer C."/>
            <person name="Fruehling A."/>
            <person name="Neumann-Schaal M."/>
            <person name="Overmann J."/>
            <person name="Smalla K."/>
        </authorList>
    </citation>
    <scope>NUCLEOTIDE SEQUENCE [LARGE SCALE GENOMIC DNA]</scope>
    <source>
        <strain evidence="5">rho-6.2</strain>
        <plasmid evidence="4 5">unnamed1</plasmid>
    </source>
</reference>
<accession>A0ABY8IQ84</accession>
<sequence length="217" mass="24349">MKQEKTTVQASGRWPAGEDPIKRKKILDGADQVFMRLGFDAASMDDVRRQAGVSKGTLYVYFDNKEELFSATIERQRATFIATMRMTLAEHGDVNGGLYDFGVTFVRHITDETVITALRTVLGVRDRMPSLCTRIFKGPENLRSVLQDFLLRHSKEGDLEIEDLELAAGQYLDLCSGSFFKLRLFGTMNAPPEDVEIERVIRGAVKTFLAAYGSKPT</sequence>
<dbReference type="Pfam" id="PF00440">
    <property type="entry name" value="TetR_N"/>
    <property type="match status" value="1"/>
</dbReference>
<evidence type="ECO:0000313" key="4">
    <source>
        <dbReference type="EMBL" id="WFS25872.1"/>
    </source>
</evidence>
<dbReference type="PANTHER" id="PTHR30055">
    <property type="entry name" value="HTH-TYPE TRANSCRIPTIONAL REGULATOR RUTR"/>
    <property type="match status" value="1"/>
</dbReference>
<evidence type="ECO:0000313" key="5">
    <source>
        <dbReference type="Proteomes" id="UP000318939"/>
    </source>
</evidence>
<dbReference type="EMBL" id="CP117268">
    <property type="protein sequence ID" value="WFS25872.1"/>
    <property type="molecule type" value="Genomic_DNA"/>
</dbReference>
<dbReference type="InterPro" id="IPR023772">
    <property type="entry name" value="DNA-bd_HTH_TetR-type_CS"/>
</dbReference>
<evidence type="ECO:0000259" key="3">
    <source>
        <dbReference type="PROSITE" id="PS50977"/>
    </source>
</evidence>
<dbReference type="InterPro" id="IPR039536">
    <property type="entry name" value="TetR_C_Proteobacteria"/>
</dbReference>
<gene>
    <name evidence="4" type="ORF">PR018_20340</name>
</gene>
<evidence type="ECO:0000256" key="2">
    <source>
        <dbReference type="PROSITE-ProRule" id="PRU00335"/>
    </source>
</evidence>
<dbReference type="Pfam" id="PF14246">
    <property type="entry name" value="TetR_C_7"/>
    <property type="match status" value="1"/>
</dbReference>
<keyword evidence="4" id="KW-0614">Plasmid</keyword>
<keyword evidence="5" id="KW-1185">Reference proteome</keyword>
<name>A0ABY8IQ84_9HYPH</name>
<dbReference type="InterPro" id="IPR009057">
    <property type="entry name" value="Homeodomain-like_sf"/>
</dbReference>
<dbReference type="Proteomes" id="UP000318939">
    <property type="component" value="Plasmid unnamed1"/>
</dbReference>
<dbReference type="InterPro" id="IPR050109">
    <property type="entry name" value="HTH-type_TetR-like_transc_reg"/>
</dbReference>
<dbReference type="PROSITE" id="PS50977">
    <property type="entry name" value="HTH_TETR_2"/>
    <property type="match status" value="1"/>
</dbReference>
<reference evidence="4 5" key="1">
    <citation type="journal article" date="2019" name="Phytopathology">
        <title>A Novel Group of Rhizobium tumorigenes-Like Agrobacteria Associated with Crown Gall Disease of Rhododendron and Blueberry.</title>
        <authorList>
            <person name="Kuzmanovic N."/>
            <person name="Behrens P."/>
            <person name="Idczak E."/>
            <person name="Wagner S."/>
            <person name="Gotz M."/>
            <person name="Sproer C."/>
            <person name="Bunk B."/>
            <person name="Overmann J."/>
            <person name="Smalla K."/>
        </authorList>
    </citation>
    <scope>NUCLEOTIDE SEQUENCE [LARGE SCALE GENOMIC DNA]</scope>
    <source>
        <strain evidence="5">rho-6.2</strain>
        <plasmid evidence="4">unnamed1</plasmid>
    </source>
</reference>
<evidence type="ECO:0000256" key="1">
    <source>
        <dbReference type="ARBA" id="ARBA00023125"/>
    </source>
</evidence>
<dbReference type="SUPFAM" id="SSF46689">
    <property type="entry name" value="Homeodomain-like"/>
    <property type="match status" value="1"/>
</dbReference>
<dbReference type="Gene3D" id="1.10.357.10">
    <property type="entry name" value="Tetracycline Repressor, domain 2"/>
    <property type="match status" value="1"/>
</dbReference>
<dbReference type="InterPro" id="IPR001647">
    <property type="entry name" value="HTH_TetR"/>
</dbReference>
<keyword evidence="1 2" id="KW-0238">DNA-binding</keyword>
<dbReference type="RefSeq" id="WP_244615586.1">
    <property type="nucleotide sequence ID" value="NZ_CP117268.1"/>
</dbReference>
<proteinExistence type="predicted"/>
<dbReference type="Gene3D" id="1.10.10.60">
    <property type="entry name" value="Homeodomain-like"/>
    <property type="match status" value="1"/>
</dbReference>
<geneLocation type="plasmid" evidence="4 5">
    <name>unnamed1</name>
</geneLocation>
<dbReference type="PRINTS" id="PR00455">
    <property type="entry name" value="HTHTETR"/>
</dbReference>
<feature type="domain" description="HTH tetR-type" evidence="3">
    <location>
        <begin position="20"/>
        <end position="80"/>
    </location>
</feature>